<evidence type="ECO:0000259" key="4">
    <source>
        <dbReference type="SMART" id="SM00479"/>
    </source>
</evidence>
<keyword evidence="5" id="KW-0548">Nucleotidyltransferase</keyword>
<evidence type="ECO:0000256" key="1">
    <source>
        <dbReference type="ARBA" id="ARBA00025483"/>
    </source>
</evidence>
<dbReference type="PANTHER" id="PTHR30231">
    <property type="entry name" value="DNA POLYMERASE III SUBUNIT EPSILON"/>
    <property type="match status" value="1"/>
</dbReference>
<gene>
    <name evidence="5" type="primary">polC</name>
    <name evidence="5" type="ORF">K227x_00930</name>
</gene>
<dbReference type="EC" id="2.7.7.7" evidence="5"/>
<evidence type="ECO:0000313" key="6">
    <source>
        <dbReference type="Proteomes" id="UP000318538"/>
    </source>
</evidence>
<proteinExistence type="predicted"/>
<dbReference type="OrthoDB" id="9776650at2"/>
<protein>
    <submittedName>
        <fullName evidence="5">DNA polymerase III PolC-type</fullName>
        <ecNumber evidence="5">2.7.7.7</ecNumber>
    </submittedName>
</protein>
<dbReference type="InterPro" id="IPR036397">
    <property type="entry name" value="RNaseH_sf"/>
</dbReference>
<feature type="compositionally biased region" description="Low complexity" evidence="3">
    <location>
        <begin position="366"/>
        <end position="379"/>
    </location>
</feature>
<dbReference type="CDD" id="cd17748">
    <property type="entry name" value="BRCT_DNA_ligase_like"/>
    <property type="match status" value="1"/>
</dbReference>
<evidence type="ECO:0000313" key="5">
    <source>
        <dbReference type="EMBL" id="QDT01726.1"/>
    </source>
</evidence>
<dbReference type="Gene3D" id="3.40.50.10190">
    <property type="entry name" value="BRCT domain"/>
    <property type="match status" value="1"/>
</dbReference>
<dbReference type="SUPFAM" id="SSF52113">
    <property type="entry name" value="BRCT domain"/>
    <property type="match status" value="1"/>
</dbReference>
<evidence type="ECO:0000256" key="2">
    <source>
        <dbReference type="ARBA" id="ARBA00026073"/>
    </source>
</evidence>
<dbReference type="GO" id="GO:0003676">
    <property type="term" value="F:nucleic acid binding"/>
    <property type="evidence" value="ECO:0007669"/>
    <property type="project" value="InterPro"/>
</dbReference>
<dbReference type="SMART" id="SM00479">
    <property type="entry name" value="EXOIII"/>
    <property type="match status" value="1"/>
</dbReference>
<keyword evidence="6" id="KW-1185">Reference proteome</keyword>
<dbReference type="Pfam" id="PF00929">
    <property type="entry name" value="RNase_T"/>
    <property type="match status" value="1"/>
</dbReference>
<feature type="region of interest" description="Disordered" evidence="3">
    <location>
        <begin position="352"/>
        <end position="380"/>
    </location>
</feature>
<dbReference type="EMBL" id="CP036525">
    <property type="protein sequence ID" value="QDT01726.1"/>
    <property type="molecule type" value="Genomic_DNA"/>
</dbReference>
<dbReference type="Proteomes" id="UP000318538">
    <property type="component" value="Chromosome"/>
</dbReference>
<dbReference type="Gene3D" id="3.30.420.10">
    <property type="entry name" value="Ribonuclease H-like superfamily/Ribonuclease H"/>
    <property type="match status" value="1"/>
</dbReference>
<dbReference type="SUPFAM" id="SSF53098">
    <property type="entry name" value="Ribonuclease H-like"/>
    <property type="match status" value="1"/>
</dbReference>
<comment type="subunit">
    <text evidence="2">DNA polymerase III contains a core (composed of alpha, epsilon and theta chains) that associates with a tau subunit. This core dimerizes to form the POLIII' complex. PolIII' associates with the gamma complex (composed of gamma, delta, delta', psi and chi chains) and with the beta chain to form the complete DNA polymerase III complex.</text>
</comment>
<dbReference type="RefSeq" id="WP_145167486.1">
    <property type="nucleotide sequence ID" value="NZ_CP036525.1"/>
</dbReference>
<name>A0A517N3M0_9BACT</name>
<dbReference type="KEGG" id="rlc:K227x_00930"/>
<keyword evidence="5" id="KW-0808">Transferase</keyword>
<dbReference type="InterPro" id="IPR013520">
    <property type="entry name" value="Ribonucl_H"/>
</dbReference>
<evidence type="ECO:0000256" key="3">
    <source>
        <dbReference type="SAM" id="MobiDB-lite"/>
    </source>
</evidence>
<feature type="compositionally biased region" description="Low complexity" evidence="3">
    <location>
        <begin position="207"/>
        <end position="219"/>
    </location>
</feature>
<sequence length="400" mass="43333">MDFSADFTAIDFETANRRRDSACQLAAVVVRGGQIVDSAMWMIRPQPLYFSPGNIDIHGITPAQVQHEPVFGDIWPEIAERLGNDCLVAHNASFDIGVLMACLRQASTPIPELSFTCTRAIARRTWPHRPRFGLKPLSEWLGIRFKHHDALEDSIACAKVLLAAGIDREAESLEDLEKHLRIHRGSAGSWGYRGAKSASIKGRRSTSSRSSKASITRSAPINDQNASGLPFLYPGQTSPMDLDQPASGSATSKVGESSAAFRRDHAGTARRSSVPSAANPPVPHRSEPNETIDIQRLMVRAEFIRPLAGMSIVFCGRLSRLSHCDAELLATRSGGQCRNAIDASTDLLVIGNNKSPRTEPESQSPADASEAEAMQMQAAGSPIRVLDEESFLSLIGAAKN</sequence>
<reference evidence="5 6" key="1">
    <citation type="submission" date="2019-02" db="EMBL/GenBank/DDBJ databases">
        <title>Deep-cultivation of Planctomycetes and their phenomic and genomic characterization uncovers novel biology.</title>
        <authorList>
            <person name="Wiegand S."/>
            <person name="Jogler M."/>
            <person name="Boedeker C."/>
            <person name="Pinto D."/>
            <person name="Vollmers J."/>
            <person name="Rivas-Marin E."/>
            <person name="Kohn T."/>
            <person name="Peeters S.H."/>
            <person name="Heuer A."/>
            <person name="Rast P."/>
            <person name="Oberbeckmann S."/>
            <person name="Bunk B."/>
            <person name="Jeske O."/>
            <person name="Meyerdierks A."/>
            <person name="Storesund J.E."/>
            <person name="Kallscheuer N."/>
            <person name="Luecker S."/>
            <person name="Lage O.M."/>
            <person name="Pohl T."/>
            <person name="Merkel B.J."/>
            <person name="Hornburger P."/>
            <person name="Mueller R.-W."/>
            <person name="Bruemmer F."/>
            <person name="Labrenz M."/>
            <person name="Spormann A.M."/>
            <person name="Op den Camp H."/>
            <person name="Overmann J."/>
            <person name="Amann R."/>
            <person name="Jetten M.S.M."/>
            <person name="Mascher T."/>
            <person name="Medema M.H."/>
            <person name="Devos D.P."/>
            <person name="Kaster A.-K."/>
            <person name="Ovreas L."/>
            <person name="Rohde M."/>
            <person name="Galperin M.Y."/>
            <person name="Jogler C."/>
        </authorList>
    </citation>
    <scope>NUCLEOTIDE SEQUENCE [LARGE SCALE GENOMIC DNA]</scope>
    <source>
        <strain evidence="5 6">K22_7</strain>
    </source>
</reference>
<accession>A0A517N3M0</accession>
<dbReference type="InterPro" id="IPR036420">
    <property type="entry name" value="BRCT_dom_sf"/>
</dbReference>
<organism evidence="5 6">
    <name type="scientific">Rubripirellula lacrimiformis</name>
    <dbReference type="NCBI Taxonomy" id="1930273"/>
    <lineage>
        <taxon>Bacteria</taxon>
        <taxon>Pseudomonadati</taxon>
        <taxon>Planctomycetota</taxon>
        <taxon>Planctomycetia</taxon>
        <taxon>Pirellulales</taxon>
        <taxon>Pirellulaceae</taxon>
        <taxon>Rubripirellula</taxon>
    </lineage>
</organism>
<dbReference type="GO" id="GO:0003887">
    <property type="term" value="F:DNA-directed DNA polymerase activity"/>
    <property type="evidence" value="ECO:0007669"/>
    <property type="project" value="UniProtKB-EC"/>
</dbReference>
<feature type="domain" description="Exonuclease" evidence="4">
    <location>
        <begin position="6"/>
        <end position="170"/>
    </location>
</feature>
<dbReference type="PANTHER" id="PTHR30231:SF42">
    <property type="entry name" value="EXONUCLEASE"/>
    <property type="match status" value="1"/>
</dbReference>
<comment type="function">
    <text evidence="1">DNA polymerase III is a complex, multichain enzyme responsible for most of the replicative synthesis in bacteria. The epsilon subunit contain the editing function and is a proofreading 3'-5' exonuclease.</text>
</comment>
<dbReference type="GO" id="GO:0008408">
    <property type="term" value="F:3'-5' exonuclease activity"/>
    <property type="evidence" value="ECO:0007669"/>
    <property type="project" value="TreeGrafter"/>
</dbReference>
<dbReference type="GO" id="GO:0005829">
    <property type="term" value="C:cytosol"/>
    <property type="evidence" value="ECO:0007669"/>
    <property type="project" value="TreeGrafter"/>
</dbReference>
<feature type="compositionally biased region" description="Polar residues" evidence="3">
    <location>
        <begin position="246"/>
        <end position="255"/>
    </location>
</feature>
<dbReference type="InterPro" id="IPR012337">
    <property type="entry name" value="RNaseH-like_sf"/>
</dbReference>
<dbReference type="CDD" id="cd06130">
    <property type="entry name" value="DNA_pol_III_epsilon_like"/>
    <property type="match status" value="1"/>
</dbReference>
<dbReference type="FunFam" id="3.30.420.10:FF:000045">
    <property type="entry name" value="3'-5' exonuclease DinG"/>
    <property type="match status" value="1"/>
</dbReference>
<dbReference type="AlphaFoldDB" id="A0A517N3M0"/>
<feature type="region of interest" description="Disordered" evidence="3">
    <location>
        <begin position="190"/>
        <end position="290"/>
    </location>
</feature>